<proteinExistence type="predicted"/>
<organism evidence="2 3">
    <name type="scientific">Helicostylum pulchrum</name>
    <dbReference type="NCBI Taxonomy" id="562976"/>
    <lineage>
        <taxon>Eukaryota</taxon>
        <taxon>Fungi</taxon>
        <taxon>Fungi incertae sedis</taxon>
        <taxon>Mucoromycota</taxon>
        <taxon>Mucoromycotina</taxon>
        <taxon>Mucoromycetes</taxon>
        <taxon>Mucorales</taxon>
        <taxon>Mucorineae</taxon>
        <taxon>Mucoraceae</taxon>
        <taxon>Helicostylum</taxon>
    </lineage>
</organism>
<name>A0ABP9XWC0_9FUNG</name>
<comment type="caution">
    <text evidence="2">The sequence shown here is derived from an EMBL/GenBank/DDBJ whole genome shotgun (WGS) entry which is preliminary data.</text>
</comment>
<keyword evidence="1" id="KW-0009">Actin-binding</keyword>
<dbReference type="PANTHER" id="PTHR13759:SF1">
    <property type="entry name" value="TWINFILIN"/>
    <property type="match status" value="1"/>
</dbReference>
<dbReference type="InterPro" id="IPR028458">
    <property type="entry name" value="Twinfilin"/>
</dbReference>
<evidence type="ECO:0000313" key="3">
    <source>
        <dbReference type="Proteomes" id="UP001476247"/>
    </source>
</evidence>
<accession>A0ABP9XWC0</accession>
<sequence length="95" mass="10770">MCSEFTWDGYKKHLAHKAAEAPLTRREQELVEIKAAEAQTVSDYQGTTARKSFTPGIAFPLTEKAVEALSQLTKAKEERSSNFVSLVRNKKRERK</sequence>
<reference evidence="2 3" key="1">
    <citation type="submission" date="2024-04" db="EMBL/GenBank/DDBJ databases">
        <title>genome sequences of Mucor flavus KT1a and Helicostylum pulchrum KT1b strains isolation_sourced from the surface of a dry-aged beef.</title>
        <authorList>
            <person name="Toyotome T."/>
            <person name="Hosono M."/>
            <person name="Torimaru M."/>
            <person name="Fukuda K."/>
            <person name="Mikami N."/>
        </authorList>
    </citation>
    <scope>NUCLEOTIDE SEQUENCE [LARGE SCALE GENOMIC DNA]</scope>
    <source>
        <strain evidence="2 3">KT1b</strain>
    </source>
</reference>
<dbReference type="PANTHER" id="PTHR13759">
    <property type="entry name" value="TWINFILIN"/>
    <property type="match status" value="1"/>
</dbReference>
<keyword evidence="3" id="KW-1185">Reference proteome</keyword>
<dbReference type="EMBL" id="BAABUJ010000011">
    <property type="protein sequence ID" value="GAA5799067.1"/>
    <property type="molecule type" value="Genomic_DNA"/>
</dbReference>
<gene>
    <name evidence="2" type="ORF">HPULCUR_004476</name>
</gene>
<protein>
    <submittedName>
        <fullName evidence="2">Uncharacterized protein</fullName>
    </submittedName>
</protein>
<evidence type="ECO:0000313" key="2">
    <source>
        <dbReference type="EMBL" id="GAA5799067.1"/>
    </source>
</evidence>
<dbReference type="Proteomes" id="UP001476247">
    <property type="component" value="Unassembled WGS sequence"/>
</dbReference>
<evidence type="ECO:0000256" key="1">
    <source>
        <dbReference type="ARBA" id="ARBA00023203"/>
    </source>
</evidence>